<feature type="binding site" evidence="10">
    <location>
        <begin position="183"/>
        <end position="188"/>
    </location>
    <ligand>
        <name>ATP</name>
        <dbReference type="ChEBI" id="CHEBI:30616"/>
    </ligand>
</feature>
<keyword evidence="7 10" id="KW-0067">ATP-binding</keyword>
<comment type="similarity">
    <text evidence="1">Belongs to the isopentenyl phosphate kinase family.</text>
</comment>
<dbReference type="PATRIC" id="fig|1618417.4.peg.145"/>
<dbReference type="AlphaFoldDB" id="A0A0G0FAG9"/>
<comment type="catalytic activity">
    <reaction evidence="9">
        <text>isopentenyl phosphate + ATP = isopentenyl diphosphate + ADP</text>
        <dbReference type="Rhea" id="RHEA:33963"/>
        <dbReference type="ChEBI" id="CHEBI:30616"/>
        <dbReference type="ChEBI" id="CHEBI:65078"/>
        <dbReference type="ChEBI" id="CHEBI:128769"/>
        <dbReference type="ChEBI" id="CHEBI:456216"/>
        <dbReference type="EC" id="2.7.4.26"/>
    </reaction>
</comment>
<dbReference type="CDD" id="cd04241">
    <property type="entry name" value="AAK_FomA-like"/>
    <property type="match status" value="1"/>
</dbReference>
<evidence type="ECO:0000256" key="6">
    <source>
        <dbReference type="ARBA" id="ARBA00022777"/>
    </source>
</evidence>
<name>A0A0G0FAG9_9BACT</name>
<evidence type="ECO:0000313" key="14">
    <source>
        <dbReference type="Proteomes" id="UP000034448"/>
    </source>
</evidence>
<dbReference type="InterPro" id="IPR024192">
    <property type="entry name" value="Fosfomycin_R_FomA-type"/>
</dbReference>
<organism evidence="13 14">
    <name type="scientific">Candidatus Daviesbacteria bacterium GW2011_GWA1_36_8</name>
    <dbReference type="NCBI Taxonomy" id="1618417"/>
    <lineage>
        <taxon>Bacteria</taxon>
        <taxon>Candidatus Daviesiibacteriota</taxon>
    </lineage>
</organism>
<comment type="caution">
    <text evidence="13">The sequence shown here is derived from an EMBL/GenBank/DDBJ whole genome shotgun (WGS) entry which is preliminary data.</text>
</comment>
<dbReference type="Pfam" id="PF00696">
    <property type="entry name" value="AA_kinase"/>
    <property type="match status" value="1"/>
</dbReference>
<evidence type="ECO:0000256" key="1">
    <source>
        <dbReference type="ARBA" id="ARBA00010540"/>
    </source>
</evidence>
<dbReference type="Gene3D" id="3.40.1160.10">
    <property type="entry name" value="Acetylglutamate kinase-like"/>
    <property type="match status" value="1"/>
</dbReference>
<keyword evidence="4" id="KW-0808">Transferase</keyword>
<dbReference type="GO" id="GO:0005524">
    <property type="term" value="F:ATP binding"/>
    <property type="evidence" value="ECO:0007669"/>
    <property type="project" value="UniProtKB-KW"/>
</dbReference>
<dbReference type="GO" id="GO:0016114">
    <property type="term" value="P:terpenoid biosynthetic process"/>
    <property type="evidence" value="ECO:0007669"/>
    <property type="project" value="TreeGrafter"/>
</dbReference>
<evidence type="ECO:0000256" key="8">
    <source>
        <dbReference type="ARBA" id="ARBA00023229"/>
    </source>
</evidence>
<evidence type="ECO:0000256" key="2">
    <source>
        <dbReference type="ARBA" id="ARBA00012908"/>
    </source>
</evidence>
<evidence type="ECO:0000256" key="3">
    <source>
        <dbReference type="ARBA" id="ARBA00017267"/>
    </source>
</evidence>
<sequence>MKKLIVIKFGGSVITDKKKETPTPNMKNINSLAKQLSQVSLGNRYKFIIVHGAGSYAHPLAKKYQLSKGMSTEEQKFGFALMNRQMLELNLLIVKSLQDYNLSAVGLAPHSFVTQSEGKLKKLDHKIVKYLLKGNQIPVLYGDGVLDDKWGCSILSGDTIVSHLAKKLKAKKVIFLSDVDGIYDSDPKKNPEAKLIKEINSENLEKVLEGITSNNPHDVTGEMKGKILDIKINLQGVPVQVLSGLKMGNLDKAVVQGLGGTRLQFG</sequence>
<dbReference type="EC" id="2.7.4.26" evidence="2"/>
<accession>A0A0G0FAG9</accession>
<feature type="binding site" evidence="10">
    <location>
        <position position="53"/>
    </location>
    <ligand>
        <name>substrate</name>
    </ligand>
</feature>
<dbReference type="SUPFAM" id="SSF53633">
    <property type="entry name" value="Carbamate kinase-like"/>
    <property type="match status" value="1"/>
</dbReference>
<evidence type="ECO:0000256" key="10">
    <source>
        <dbReference type="PIRSR" id="PIRSR016496-1"/>
    </source>
</evidence>
<dbReference type="Proteomes" id="UP000034448">
    <property type="component" value="Unassembled WGS sequence"/>
</dbReference>
<evidence type="ECO:0000256" key="4">
    <source>
        <dbReference type="ARBA" id="ARBA00022679"/>
    </source>
</evidence>
<protein>
    <recommendedName>
        <fullName evidence="3">Isopentenyl phosphate kinase</fullName>
        <ecNumber evidence="2">2.7.4.26</ecNumber>
    </recommendedName>
</protein>
<reference evidence="13 14" key="1">
    <citation type="journal article" date="2015" name="Nature">
        <title>rRNA introns, odd ribosomes, and small enigmatic genomes across a large radiation of phyla.</title>
        <authorList>
            <person name="Brown C.T."/>
            <person name="Hug L.A."/>
            <person name="Thomas B.C."/>
            <person name="Sharon I."/>
            <person name="Castelle C.J."/>
            <person name="Singh A."/>
            <person name="Wilkins M.J."/>
            <person name="Williams K.H."/>
            <person name="Banfield J.F."/>
        </authorList>
    </citation>
    <scope>NUCLEOTIDE SEQUENCE [LARGE SCALE GENOMIC DNA]</scope>
</reference>
<evidence type="ECO:0000256" key="9">
    <source>
        <dbReference type="ARBA" id="ARBA00049063"/>
    </source>
</evidence>
<evidence type="ECO:0000256" key="5">
    <source>
        <dbReference type="ARBA" id="ARBA00022741"/>
    </source>
</evidence>
<keyword evidence="8" id="KW-0414">Isoprene biosynthesis</keyword>
<keyword evidence="5 10" id="KW-0547">Nucleotide-binding</keyword>
<dbReference type="GO" id="GO:0102043">
    <property type="term" value="F:isopentenyl phosphate kinase activity"/>
    <property type="evidence" value="ECO:0007669"/>
    <property type="project" value="UniProtKB-EC"/>
</dbReference>
<feature type="site" description="Transition state stabilizer" evidence="11">
    <location>
        <position position="17"/>
    </location>
</feature>
<feature type="binding site" evidence="10">
    <location>
        <begin position="8"/>
        <end position="12"/>
    </location>
    <ligand>
        <name>ATP</name>
        <dbReference type="ChEBI" id="CHEBI:30616"/>
    </ligand>
</feature>
<proteinExistence type="inferred from homology"/>
<feature type="binding site" evidence="10">
    <location>
        <position position="58"/>
    </location>
    <ligand>
        <name>substrate</name>
    </ligand>
</feature>
<feature type="domain" description="Aspartate/glutamate/uridylate kinase" evidence="12">
    <location>
        <begin position="3"/>
        <end position="234"/>
    </location>
</feature>
<dbReference type="GO" id="GO:0005829">
    <property type="term" value="C:cytosol"/>
    <property type="evidence" value="ECO:0007669"/>
    <property type="project" value="TreeGrafter"/>
</dbReference>
<dbReference type="EMBL" id="LBSJ01000004">
    <property type="protein sequence ID" value="KKQ16168.1"/>
    <property type="molecule type" value="Genomic_DNA"/>
</dbReference>
<dbReference type="PANTHER" id="PTHR43654:SF1">
    <property type="entry name" value="ISOPENTENYL PHOSPHATE KINASE"/>
    <property type="match status" value="1"/>
</dbReference>
<evidence type="ECO:0000313" key="13">
    <source>
        <dbReference type="EMBL" id="KKQ16168.1"/>
    </source>
</evidence>
<dbReference type="GO" id="GO:0016301">
    <property type="term" value="F:kinase activity"/>
    <property type="evidence" value="ECO:0007669"/>
    <property type="project" value="UniProtKB-KW"/>
</dbReference>
<feature type="binding site" evidence="10">
    <location>
        <position position="54"/>
    </location>
    <ligand>
        <name>ATP</name>
        <dbReference type="ChEBI" id="CHEBI:30616"/>
    </ligand>
</feature>
<feature type="binding site" evidence="10">
    <location>
        <position position="226"/>
    </location>
    <ligand>
        <name>ATP</name>
        <dbReference type="ChEBI" id="CHEBI:30616"/>
    </ligand>
</feature>
<evidence type="ECO:0000256" key="7">
    <source>
        <dbReference type="ARBA" id="ARBA00022840"/>
    </source>
</evidence>
<dbReference type="PANTHER" id="PTHR43654">
    <property type="entry name" value="GLUTAMATE 5-KINASE"/>
    <property type="match status" value="1"/>
</dbReference>
<feature type="binding site" evidence="10">
    <location>
        <position position="178"/>
    </location>
    <ligand>
        <name>ATP</name>
        <dbReference type="ChEBI" id="CHEBI:30616"/>
    </ligand>
</feature>
<evidence type="ECO:0000256" key="11">
    <source>
        <dbReference type="PIRSR" id="PIRSR016496-2"/>
    </source>
</evidence>
<keyword evidence="6 13" id="KW-0418">Kinase</keyword>
<dbReference type="InterPro" id="IPR001048">
    <property type="entry name" value="Asp/Glu/Uridylate_kinase"/>
</dbReference>
<dbReference type="NCBIfam" id="NF040647">
    <property type="entry name" value="IPPK_Arch"/>
    <property type="match status" value="1"/>
</dbReference>
<dbReference type="InterPro" id="IPR036393">
    <property type="entry name" value="AceGlu_kinase-like_sf"/>
</dbReference>
<gene>
    <name evidence="13" type="ORF">US28_C0004G0010</name>
</gene>
<evidence type="ECO:0000259" key="12">
    <source>
        <dbReference type="Pfam" id="PF00696"/>
    </source>
</evidence>
<dbReference type="PIRSF" id="PIRSF016496">
    <property type="entry name" value="Kin_FomA"/>
    <property type="match status" value="1"/>
</dbReference>
<feature type="binding site" evidence="10">
    <location>
        <position position="157"/>
    </location>
    <ligand>
        <name>substrate</name>
    </ligand>
</feature>